<name>A0A2T9ZE68_9FUNG</name>
<gene>
    <name evidence="1" type="ORF">BB560_002654</name>
</gene>
<keyword evidence="2" id="KW-1185">Reference proteome</keyword>
<dbReference type="AlphaFoldDB" id="A0A2T9ZE68"/>
<sequence>PAFEDFLVLTNFFYSVSIQILKNQELYNFQKQNQSFFSFTKYVIAGDNSSINRLSAIFTAIKTLNDLKSDAPSEKTLLNIIKQLSALSGMINAAHLQYHSLSQNSTQSLISSLNLYYFEIVDFVLSHKTNISLQIFPIFFNSPNQTHVLLSESILFYFVSGNTISTKLKNRYLELIVHFLFDKGGVLYPDFIDFPGKNNPLDLLKKRQSHFIFSYYAKAIANLNSLVWQSDENMILQTVRLLDCYCVENLRIIEKSSGTLANHLIRFSTNGARIVIQVCQQASTKYLGAENISVSFGTKMELLKLILNIFSNLNYISEHSQLHMSEPYKQTLVTLFEFISNSSNLIFGKSGFSNFDLIFASLLSTFNKSLDCSSLRLSCVIFIMDFIEQIIASLSSKFVQHKLVVFLHPFLTRNCFMIWPRAFESSNVVFLSVLANPKFSFSYKYTYYYMDMISDLYLSKHLSTEIFQICYLATIKCCINVNNESHALELCKIVTKPRFFEAFSPFDCIKTYSKSIISISSNLINPWTQELESYLKSNCSRDQVFLILQSLQDIAPLLVERLFAIKS</sequence>
<evidence type="ECO:0000313" key="1">
    <source>
        <dbReference type="EMBL" id="PVV02881.1"/>
    </source>
</evidence>
<protein>
    <submittedName>
        <fullName evidence="1">Uncharacterized protein</fullName>
    </submittedName>
</protein>
<organism evidence="1 2">
    <name type="scientific">Smittium megazygosporum</name>
    <dbReference type="NCBI Taxonomy" id="133381"/>
    <lineage>
        <taxon>Eukaryota</taxon>
        <taxon>Fungi</taxon>
        <taxon>Fungi incertae sedis</taxon>
        <taxon>Zoopagomycota</taxon>
        <taxon>Kickxellomycotina</taxon>
        <taxon>Harpellomycetes</taxon>
        <taxon>Harpellales</taxon>
        <taxon>Legeriomycetaceae</taxon>
        <taxon>Smittium</taxon>
    </lineage>
</organism>
<dbReference type="EMBL" id="MBFS01000307">
    <property type="protein sequence ID" value="PVV02881.1"/>
    <property type="molecule type" value="Genomic_DNA"/>
</dbReference>
<dbReference type="Proteomes" id="UP000245609">
    <property type="component" value="Unassembled WGS sequence"/>
</dbReference>
<comment type="caution">
    <text evidence="1">The sequence shown here is derived from an EMBL/GenBank/DDBJ whole genome shotgun (WGS) entry which is preliminary data.</text>
</comment>
<reference evidence="1 2" key="1">
    <citation type="journal article" date="2018" name="MBio">
        <title>Comparative Genomics Reveals the Core Gene Toolbox for the Fungus-Insect Symbiosis.</title>
        <authorList>
            <person name="Wang Y."/>
            <person name="Stata M."/>
            <person name="Wang W."/>
            <person name="Stajich J.E."/>
            <person name="White M.M."/>
            <person name="Moncalvo J.M."/>
        </authorList>
    </citation>
    <scope>NUCLEOTIDE SEQUENCE [LARGE SCALE GENOMIC DNA]</scope>
    <source>
        <strain evidence="1 2">SC-DP-2</strain>
    </source>
</reference>
<accession>A0A2T9ZE68</accession>
<proteinExistence type="predicted"/>
<feature type="non-terminal residue" evidence="1">
    <location>
        <position position="1"/>
    </location>
</feature>
<evidence type="ECO:0000313" key="2">
    <source>
        <dbReference type="Proteomes" id="UP000245609"/>
    </source>
</evidence>